<comment type="caution">
    <text evidence="2">The sequence shown here is derived from an EMBL/GenBank/DDBJ whole genome shotgun (WGS) entry which is preliminary data.</text>
</comment>
<name>A0ABD2JGD6_9BILA</name>
<feature type="chain" id="PRO_5044797993" evidence="1">
    <location>
        <begin position="25"/>
        <end position="552"/>
    </location>
</feature>
<proteinExistence type="predicted"/>
<accession>A0ABD2JGD6</accession>
<evidence type="ECO:0000313" key="3">
    <source>
        <dbReference type="Proteomes" id="UP001620626"/>
    </source>
</evidence>
<keyword evidence="1" id="KW-0732">Signal</keyword>
<evidence type="ECO:0000256" key="1">
    <source>
        <dbReference type="SAM" id="SignalP"/>
    </source>
</evidence>
<sequence>MRKIFKAFLLFLLVLFFSPNTTNSEDPMVIMRRVTTEYNILSGASFDTLAHLGKISEKAKHFLKLTGPAGSILAAFAKTVFPPEHPVLKSLAFLHQHLDRKFEAQGRFIEGALSSLRSAQDLNHYDTFVNVPLARLSKIFKKVINPAQTKTRKEQFIAACTRWQFTPLDILEFINTKVNINCKKKKTREMLPIISEVKMAFDEVFDIINEEKYATSYENFFTTYIQVLESFEHLSVEQANATLADIRELFTQKDGPDFDLDELIRSIFAVVPGPFSDICLLRSVYESYAAKRNELMRLSESVTVDVIETALIGGFCANLSFSGAEKEVEEQLDELGSYVRDITGNMSQWIGKELSDAWPEEVLRNIKRQITKDIVDPYAYNTTANRINNEVLTRGPFGFVSQVLVTQNWDYISNFWFRCPSAYCTYLKHFNLINFVILRHRTGAQARAAIANEWFGSKKNAIESVIRQNDKLFDLGTMIATIEQQTGDLTEHSRFRSFVIVHISTWTSKASVIPVGLSTNQFLNYSGFGYVEMYAHHLFTTNDELYKLFLFL</sequence>
<keyword evidence="3" id="KW-1185">Reference proteome</keyword>
<dbReference type="EMBL" id="JBICBT010000979">
    <property type="protein sequence ID" value="KAL3089637.1"/>
    <property type="molecule type" value="Genomic_DNA"/>
</dbReference>
<dbReference type="Proteomes" id="UP001620626">
    <property type="component" value="Unassembled WGS sequence"/>
</dbReference>
<dbReference type="AlphaFoldDB" id="A0ABD2JGD6"/>
<feature type="signal peptide" evidence="1">
    <location>
        <begin position="1"/>
        <end position="24"/>
    </location>
</feature>
<reference evidence="2 3" key="1">
    <citation type="submission" date="2024-10" db="EMBL/GenBank/DDBJ databases">
        <authorList>
            <person name="Kim D."/>
        </authorList>
    </citation>
    <scope>NUCLEOTIDE SEQUENCE [LARGE SCALE GENOMIC DNA]</scope>
    <source>
        <strain evidence="2">BH-2024</strain>
    </source>
</reference>
<organism evidence="2 3">
    <name type="scientific">Heterodera trifolii</name>
    <dbReference type="NCBI Taxonomy" id="157864"/>
    <lineage>
        <taxon>Eukaryota</taxon>
        <taxon>Metazoa</taxon>
        <taxon>Ecdysozoa</taxon>
        <taxon>Nematoda</taxon>
        <taxon>Chromadorea</taxon>
        <taxon>Rhabditida</taxon>
        <taxon>Tylenchina</taxon>
        <taxon>Tylenchomorpha</taxon>
        <taxon>Tylenchoidea</taxon>
        <taxon>Heteroderidae</taxon>
        <taxon>Heteroderinae</taxon>
        <taxon>Heterodera</taxon>
    </lineage>
</organism>
<gene>
    <name evidence="2" type="ORF">niasHT_024874</name>
</gene>
<protein>
    <submittedName>
        <fullName evidence="2">Uncharacterized protein</fullName>
    </submittedName>
</protein>
<evidence type="ECO:0000313" key="2">
    <source>
        <dbReference type="EMBL" id="KAL3089637.1"/>
    </source>
</evidence>